<dbReference type="InterPro" id="IPR050360">
    <property type="entry name" value="MFS_Sugar_Transporters"/>
</dbReference>
<evidence type="ECO:0000256" key="5">
    <source>
        <dbReference type="ARBA" id="ARBA00022989"/>
    </source>
</evidence>
<feature type="transmembrane region" description="Helical" evidence="8">
    <location>
        <begin position="450"/>
        <end position="468"/>
    </location>
</feature>
<comment type="subcellular location">
    <subcellularLocation>
        <location evidence="1">Membrane</location>
        <topology evidence="1">Multi-pass membrane protein</topology>
    </subcellularLocation>
</comment>
<evidence type="ECO:0000256" key="3">
    <source>
        <dbReference type="ARBA" id="ARBA00022448"/>
    </source>
</evidence>
<accession>A0ABR3XU85</accession>
<evidence type="ECO:0000256" key="7">
    <source>
        <dbReference type="RuleBase" id="RU003346"/>
    </source>
</evidence>
<dbReference type="InterPro" id="IPR005828">
    <property type="entry name" value="MFS_sugar_transport-like"/>
</dbReference>
<evidence type="ECO:0000313" key="11">
    <source>
        <dbReference type="Proteomes" id="UP001583177"/>
    </source>
</evidence>
<feature type="transmembrane region" description="Helical" evidence="8">
    <location>
        <begin position="142"/>
        <end position="160"/>
    </location>
</feature>
<protein>
    <recommendedName>
        <fullName evidence="9">Major facilitator superfamily (MFS) profile domain-containing protein</fullName>
    </recommendedName>
</protein>
<keyword evidence="4 8" id="KW-0812">Transmembrane</keyword>
<feature type="transmembrane region" description="Helical" evidence="8">
    <location>
        <begin position="199"/>
        <end position="218"/>
    </location>
</feature>
<feature type="transmembrane region" description="Helical" evidence="8">
    <location>
        <begin position="412"/>
        <end position="438"/>
    </location>
</feature>
<dbReference type="NCBIfam" id="TIGR00879">
    <property type="entry name" value="SP"/>
    <property type="match status" value="1"/>
</dbReference>
<gene>
    <name evidence="10" type="ORF">Daus18300_001751</name>
</gene>
<organism evidence="10 11">
    <name type="scientific">Diaporthe australafricana</name>
    <dbReference type="NCBI Taxonomy" id="127596"/>
    <lineage>
        <taxon>Eukaryota</taxon>
        <taxon>Fungi</taxon>
        <taxon>Dikarya</taxon>
        <taxon>Ascomycota</taxon>
        <taxon>Pezizomycotina</taxon>
        <taxon>Sordariomycetes</taxon>
        <taxon>Sordariomycetidae</taxon>
        <taxon>Diaporthales</taxon>
        <taxon>Diaporthaceae</taxon>
        <taxon>Diaporthe</taxon>
    </lineage>
</organism>
<evidence type="ECO:0000256" key="6">
    <source>
        <dbReference type="ARBA" id="ARBA00023136"/>
    </source>
</evidence>
<dbReference type="PROSITE" id="PS00217">
    <property type="entry name" value="SUGAR_TRANSPORT_2"/>
    <property type="match status" value="1"/>
</dbReference>
<dbReference type="InterPro" id="IPR036259">
    <property type="entry name" value="MFS_trans_sf"/>
</dbReference>
<evidence type="ECO:0000256" key="4">
    <source>
        <dbReference type="ARBA" id="ARBA00022692"/>
    </source>
</evidence>
<dbReference type="InterPro" id="IPR005829">
    <property type="entry name" value="Sugar_transporter_CS"/>
</dbReference>
<dbReference type="Proteomes" id="UP001583177">
    <property type="component" value="Unassembled WGS sequence"/>
</dbReference>
<dbReference type="EMBL" id="JAWRVE010000010">
    <property type="protein sequence ID" value="KAL1879172.1"/>
    <property type="molecule type" value="Genomic_DNA"/>
</dbReference>
<dbReference type="Pfam" id="PF00083">
    <property type="entry name" value="Sugar_tr"/>
    <property type="match status" value="1"/>
</dbReference>
<dbReference type="Gene3D" id="1.20.1250.20">
    <property type="entry name" value="MFS general substrate transporter like domains"/>
    <property type="match status" value="1"/>
</dbReference>
<dbReference type="PANTHER" id="PTHR48022:SF76">
    <property type="entry name" value="MALTOSE PERMEASE, PUTATIVE (AFU_ORTHOLOGUE AFUA_8G07240)-RELATED"/>
    <property type="match status" value="1"/>
</dbReference>
<dbReference type="PROSITE" id="PS50850">
    <property type="entry name" value="MFS"/>
    <property type="match status" value="1"/>
</dbReference>
<proteinExistence type="inferred from homology"/>
<comment type="similarity">
    <text evidence="2 7">Belongs to the major facilitator superfamily. Sugar transporter (TC 2.A.1.1) family.</text>
</comment>
<dbReference type="InterPro" id="IPR020846">
    <property type="entry name" value="MFS_dom"/>
</dbReference>
<feature type="transmembrane region" description="Helical" evidence="8">
    <location>
        <begin position="360"/>
        <end position="377"/>
    </location>
</feature>
<feature type="domain" description="Major facilitator superfamily (MFS) profile" evidence="9">
    <location>
        <begin position="64"/>
        <end position="507"/>
    </location>
</feature>
<keyword evidence="6 8" id="KW-0472">Membrane</keyword>
<comment type="caution">
    <text evidence="10">The sequence shown here is derived from an EMBL/GenBank/DDBJ whole genome shotgun (WGS) entry which is preliminary data.</text>
</comment>
<dbReference type="PANTHER" id="PTHR48022">
    <property type="entry name" value="PLASTIDIC GLUCOSE TRANSPORTER 4"/>
    <property type="match status" value="1"/>
</dbReference>
<evidence type="ECO:0000256" key="1">
    <source>
        <dbReference type="ARBA" id="ARBA00004141"/>
    </source>
</evidence>
<reference evidence="10 11" key="1">
    <citation type="journal article" date="2024" name="IMA Fungus">
        <title>IMA Genome - F19 : A genome assembly and annotation guide to empower mycologists, including annotated draft genome sequences of Ceratocystis pirilliformis, Diaporthe australafricana, Fusarium ophioides, Paecilomyces lecythidis, and Sporothrix stenoceras.</title>
        <authorList>
            <person name="Aylward J."/>
            <person name="Wilson A.M."/>
            <person name="Visagie C.M."/>
            <person name="Spraker J."/>
            <person name="Barnes I."/>
            <person name="Buitendag C."/>
            <person name="Ceriani C."/>
            <person name="Del Mar Angel L."/>
            <person name="du Plessis D."/>
            <person name="Fuchs T."/>
            <person name="Gasser K."/>
            <person name="Kramer D."/>
            <person name="Li W."/>
            <person name="Munsamy K."/>
            <person name="Piso A."/>
            <person name="Price J.L."/>
            <person name="Sonnekus B."/>
            <person name="Thomas C."/>
            <person name="van der Nest A."/>
            <person name="van Dijk A."/>
            <person name="van Heerden A."/>
            <person name="van Vuuren N."/>
            <person name="Yilmaz N."/>
            <person name="Duong T.A."/>
            <person name="van der Merwe N.A."/>
            <person name="Wingfield M.J."/>
            <person name="Wingfield B.D."/>
        </authorList>
    </citation>
    <scope>NUCLEOTIDE SEQUENCE [LARGE SCALE GENOMIC DNA]</scope>
    <source>
        <strain evidence="10 11">CMW 18300</strain>
    </source>
</reference>
<dbReference type="InterPro" id="IPR003663">
    <property type="entry name" value="Sugar/inositol_transpt"/>
</dbReference>
<feature type="transmembrane region" description="Helical" evidence="8">
    <location>
        <begin position="480"/>
        <end position="501"/>
    </location>
</feature>
<evidence type="ECO:0000313" key="10">
    <source>
        <dbReference type="EMBL" id="KAL1879172.1"/>
    </source>
</evidence>
<evidence type="ECO:0000256" key="8">
    <source>
        <dbReference type="SAM" id="Phobius"/>
    </source>
</evidence>
<dbReference type="SUPFAM" id="SSF103473">
    <property type="entry name" value="MFS general substrate transporter"/>
    <property type="match status" value="1"/>
</dbReference>
<evidence type="ECO:0000256" key="2">
    <source>
        <dbReference type="ARBA" id="ARBA00010992"/>
    </source>
</evidence>
<name>A0ABR3XU85_9PEZI</name>
<keyword evidence="3 7" id="KW-0813">Transport</keyword>
<sequence length="553" mass="61130">MSNNRDTSPDHALDSIAKPAADKNSVIGAEDIMKPNAGAQNAAEEEKTMSLRQALKLYPKAIGWSVLLSSTLIMEGYDLALLGSLYASPQFNMKFGTCDASTGKCAVSAPWQSALSNGARAGEVIGLLINGIASDRFGYRKTMIASLCAMIAFIFVLFFAPNVQILVLGEVLCGIPWGVFQTLSTQYASEVSPVILRPYLTTFVNMCWVMGQFIAAGVNRASVIRDDQWAYRIPFAVQWVWPPLILIGVFFAPESPWWHVRQGDSQAARRALLRLTSKNDPTFDPDETIAMIEHTNELEKSLKAGTTYWDCFKGIDLRRTELVCILWLGQTLTGQNLMGYFPYFMTQAGMDTVHSFDLSLAQMALGLIGTAGSWFLMSRVGRRTIHLCGVSTLFTILLIIGCISFAGTNASLWATGAMLITFTFFYDFTVGPITYSLISELSSTRLKAKTIVLARSLYNMSNIIVNVLTNYQLSKTSWDWGARTAFFWAGTCGCVLVWVYFRLPEPRGRTYGELDLLFENGVSARKFKGTKVDPYGQRTGDLIAERSISGVKE</sequence>
<feature type="transmembrane region" description="Helical" evidence="8">
    <location>
        <begin position="384"/>
        <end position="406"/>
    </location>
</feature>
<keyword evidence="5 8" id="KW-1133">Transmembrane helix</keyword>
<evidence type="ECO:0000259" key="9">
    <source>
        <dbReference type="PROSITE" id="PS50850"/>
    </source>
</evidence>
<feature type="transmembrane region" description="Helical" evidence="8">
    <location>
        <begin position="230"/>
        <end position="252"/>
    </location>
</feature>
<keyword evidence="11" id="KW-1185">Reference proteome</keyword>